<dbReference type="EMBL" id="UINC01230878">
    <property type="protein sequence ID" value="SVE63181.1"/>
    <property type="molecule type" value="Genomic_DNA"/>
</dbReference>
<sequence length="28" mass="3542">MKSPFMLETRELGRRLETHWIWQKLNLK</sequence>
<reference evidence="1" key="1">
    <citation type="submission" date="2018-05" db="EMBL/GenBank/DDBJ databases">
        <authorList>
            <person name="Lanie J.A."/>
            <person name="Ng W.-L."/>
            <person name="Kazmierczak K.M."/>
            <person name="Andrzejewski T.M."/>
            <person name="Davidsen T.M."/>
            <person name="Wayne K.J."/>
            <person name="Tettelin H."/>
            <person name="Glass J.I."/>
            <person name="Rusch D."/>
            <person name="Podicherti R."/>
            <person name="Tsui H.-C.T."/>
            <person name="Winkler M.E."/>
        </authorList>
    </citation>
    <scope>NUCLEOTIDE SEQUENCE</scope>
</reference>
<name>A0A383F2G4_9ZZZZ</name>
<feature type="non-terminal residue" evidence="1">
    <location>
        <position position="28"/>
    </location>
</feature>
<gene>
    <name evidence="1" type="ORF">METZ01_LOCUS516035</name>
</gene>
<accession>A0A383F2G4</accession>
<proteinExistence type="predicted"/>
<evidence type="ECO:0000313" key="1">
    <source>
        <dbReference type="EMBL" id="SVE63181.1"/>
    </source>
</evidence>
<organism evidence="1">
    <name type="scientific">marine metagenome</name>
    <dbReference type="NCBI Taxonomy" id="408172"/>
    <lineage>
        <taxon>unclassified sequences</taxon>
        <taxon>metagenomes</taxon>
        <taxon>ecological metagenomes</taxon>
    </lineage>
</organism>
<dbReference type="AlphaFoldDB" id="A0A383F2G4"/>
<protein>
    <submittedName>
        <fullName evidence="1">Uncharacterized protein</fullName>
    </submittedName>
</protein>